<dbReference type="InterPro" id="IPR036390">
    <property type="entry name" value="WH_DNA-bd_sf"/>
</dbReference>
<dbReference type="Pfam" id="PF09339">
    <property type="entry name" value="HTH_IclR"/>
    <property type="match status" value="1"/>
</dbReference>
<dbReference type="InterPro" id="IPR005471">
    <property type="entry name" value="Tscrpt_reg_IclR_N"/>
</dbReference>
<evidence type="ECO:0000256" key="3">
    <source>
        <dbReference type="ARBA" id="ARBA00023163"/>
    </source>
</evidence>
<dbReference type="PANTHER" id="PTHR30136">
    <property type="entry name" value="HELIX-TURN-HELIX TRANSCRIPTIONAL REGULATOR, ICLR FAMILY"/>
    <property type="match status" value="1"/>
</dbReference>
<feature type="domain" description="IclR-ED" evidence="6">
    <location>
        <begin position="75"/>
        <end position="269"/>
    </location>
</feature>
<protein>
    <submittedName>
        <fullName evidence="7">DNA-binding IclR family transcriptional regulator</fullName>
    </submittedName>
</protein>
<dbReference type="Gene3D" id="1.10.10.10">
    <property type="entry name" value="Winged helix-like DNA-binding domain superfamily/Winged helix DNA-binding domain"/>
    <property type="match status" value="1"/>
</dbReference>
<dbReference type="PROSITE" id="PS51077">
    <property type="entry name" value="HTH_ICLR"/>
    <property type="match status" value="1"/>
</dbReference>
<dbReference type="PANTHER" id="PTHR30136:SF24">
    <property type="entry name" value="HTH-TYPE TRANSCRIPTIONAL REPRESSOR ALLR"/>
    <property type="match status" value="1"/>
</dbReference>
<evidence type="ECO:0000256" key="4">
    <source>
        <dbReference type="SAM" id="MobiDB-lite"/>
    </source>
</evidence>
<evidence type="ECO:0000259" key="6">
    <source>
        <dbReference type="PROSITE" id="PS51078"/>
    </source>
</evidence>
<dbReference type="Proteomes" id="UP001240447">
    <property type="component" value="Unassembled WGS sequence"/>
</dbReference>
<dbReference type="GO" id="GO:0003677">
    <property type="term" value="F:DNA binding"/>
    <property type="evidence" value="ECO:0007669"/>
    <property type="project" value="UniProtKB-KW"/>
</dbReference>
<evidence type="ECO:0000256" key="2">
    <source>
        <dbReference type="ARBA" id="ARBA00023125"/>
    </source>
</evidence>
<keyword evidence="2 7" id="KW-0238">DNA-binding</keyword>
<comment type="caution">
    <text evidence="7">The sequence shown here is derived from an EMBL/GenBank/DDBJ whole genome shotgun (WGS) entry which is preliminary data.</text>
</comment>
<dbReference type="Gene3D" id="3.30.450.40">
    <property type="match status" value="1"/>
</dbReference>
<accession>A0ABT9NTH1</accession>
<dbReference type="SMART" id="SM00346">
    <property type="entry name" value="HTH_ICLR"/>
    <property type="match status" value="1"/>
</dbReference>
<gene>
    <name evidence="7" type="ORF">J2S59_003528</name>
</gene>
<organism evidence="7 8">
    <name type="scientific">Nocardioides massiliensis</name>
    <dbReference type="NCBI Taxonomy" id="1325935"/>
    <lineage>
        <taxon>Bacteria</taxon>
        <taxon>Bacillati</taxon>
        <taxon>Actinomycetota</taxon>
        <taxon>Actinomycetes</taxon>
        <taxon>Propionibacteriales</taxon>
        <taxon>Nocardioidaceae</taxon>
        <taxon>Nocardioides</taxon>
    </lineage>
</organism>
<name>A0ABT9NTH1_9ACTN</name>
<dbReference type="SUPFAM" id="SSF55781">
    <property type="entry name" value="GAF domain-like"/>
    <property type="match status" value="1"/>
</dbReference>
<evidence type="ECO:0000313" key="7">
    <source>
        <dbReference type="EMBL" id="MDP9823719.1"/>
    </source>
</evidence>
<dbReference type="InterPro" id="IPR036388">
    <property type="entry name" value="WH-like_DNA-bd_sf"/>
</dbReference>
<feature type="domain" description="HTH iclR-type" evidence="5">
    <location>
        <begin position="20"/>
        <end position="81"/>
    </location>
</feature>
<dbReference type="InterPro" id="IPR014757">
    <property type="entry name" value="Tscrpt_reg_IclR_C"/>
</dbReference>
<reference evidence="7 8" key="1">
    <citation type="submission" date="2023-07" db="EMBL/GenBank/DDBJ databases">
        <title>Sequencing the genomes of 1000 actinobacteria strains.</title>
        <authorList>
            <person name="Klenk H.-P."/>
        </authorList>
    </citation>
    <scope>NUCLEOTIDE SEQUENCE [LARGE SCALE GENOMIC DNA]</scope>
    <source>
        <strain evidence="7 8">GD13</strain>
    </source>
</reference>
<dbReference type="PROSITE" id="PS51078">
    <property type="entry name" value="ICLR_ED"/>
    <property type="match status" value="1"/>
</dbReference>
<dbReference type="RefSeq" id="WP_068119260.1">
    <property type="nucleotide sequence ID" value="NZ_CCXJ01000175.1"/>
</dbReference>
<evidence type="ECO:0000313" key="8">
    <source>
        <dbReference type="Proteomes" id="UP001240447"/>
    </source>
</evidence>
<dbReference type="InterPro" id="IPR050707">
    <property type="entry name" value="HTH_MetabolicPath_Reg"/>
</dbReference>
<keyword evidence="8" id="KW-1185">Reference proteome</keyword>
<sequence>MSVQPLSREPSTGPELDTPSSSASKVLGLLTVMLRGGRGSVSLTEVAVAAGLPKSTTHRLLKVLEDHGFVEREGSLYRLGSSFLDLGEEARLSRFADLRDAAYPHLASLFRQAPAIAVHLGVLQGRAVHYVDKLMQPDGVRLPTRVGGRFPAACTGLGKAMLAVSPASVVERVLLEPLPRVTPHSVSRHGQLLAQMQRTRQEGFVVESEEACHGVVCIAAPVLVDDEPVAAVSLAVPSSTFGRSRTARITELGRLVTTSARRISAGLEPTGRGGVPTAGTLRSLRSASQLDSPAPTTSEEQAVVR</sequence>
<feature type="region of interest" description="Disordered" evidence="4">
    <location>
        <begin position="284"/>
        <end position="305"/>
    </location>
</feature>
<evidence type="ECO:0000256" key="1">
    <source>
        <dbReference type="ARBA" id="ARBA00023015"/>
    </source>
</evidence>
<evidence type="ECO:0000259" key="5">
    <source>
        <dbReference type="PROSITE" id="PS51077"/>
    </source>
</evidence>
<feature type="region of interest" description="Disordered" evidence="4">
    <location>
        <begin position="1"/>
        <end position="22"/>
    </location>
</feature>
<keyword evidence="1" id="KW-0805">Transcription regulation</keyword>
<proteinExistence type="predicted"/>
<keyword evidence="3" id="KW-0804">Transcription</keyword>
<dbReference type="Pfam" id="PF01614">
    <property type="entry name" value="IclR_C"/>
    <property type="match status" value="1"/>
</dbReference>
<dbReference type="InterPro" id="IPR029016">
    <property type="entry name" value="GAF-like_dom_sf"/>
</dbReference>
<dbReference type="SUPFAM" id="SSF46785">
    <property type="entry name" value="Winged helix' DNA-binding domain"/>
    <property type="match status" value="1"/>
</dbReference>
<dbReference type="EMBL" id="JAUSQM010000001">
    <property type="protein sequence ID" value="MDP9823719.1"/>
    <property type="molecule type" value="Genomic_DNA"/>
</dbReference>